<keyword evidence="1" id="KW-0472">Membrane</keyword>
<dbReference type="SUPFAM" id="SSF81442">
    <property type="entry name" value="Cytochrome c oxidase subunit I-like"/>
    <property type="match status" value="1"/>
</dbReference>
<feature type="transmembrane region" description="Helical" evidence="1">
    <location>
        <begin position="229"/>
        <end position="245"/>
    </location>
</feature>
<protein>
    <recommendedName>
        <fullName evidence="4">Cytochrome C and Quinol oxidase polypeptide I</fullName>
    </recommendedName>
</protein>
<keyword evidence="1" id="KW-1133">Transmembrane helix</keyword>
<feature type="transmembrane region" description="Helical" evidence="1">
    <location>
        <begin position="182"/>
        <end position="208"/>
    </location>
</feature>
<feature type="transmembrane region" description="Helical" evidence="1">
    <location>
        <begin position="378"/>
        <end position="396"/>
    </location>
</feature>
<feature type="transmembrane region" description="Helical" evidence="1">
    <location>
        <begin position="93"/>
        <end position="110"/>
    </location>
</feature>
<feature type="transmembrane region" description="Helical" evidence="1">
    <location>
        <begin position="402"/>
        <end position="422"/>
    </location>
</feature>
<feature type="transmembrane region" description="Helical" evidence="1">
    <location>
        <begin position="157"/>
        <end position="176"/>
    </location>
</feature>
<organism evidence="2 3">
    <name type="scientific">Evansella caseinilytica</name>
    <dbReference type="NCBI Taxonomy" id="1503961"/>
    <lineage>
        <taxon>Bacteria</taxon>
        <taxon>Bacillati</taxon>
        <taxon>Bacillota</taxon>
        <taxon>Bacilli</taxon>
        <taxon>Bacillales</taxon>
        <taxon>Bacillaceae</taxon>
        <taxon>Evansella</taxon>
    </lineage>
</organism>
<dbReference type="Gene3D" id="1.20.210.10">
    <property type="entry name" value="Cytochrome c oxidase-like, subunit I domain"/>
    <property type="match status" value="1"/>
</dbReference>
<dbReference type="OrthoDB" id="5245199at2"/>
<feature type="transmembrane region" description="Helical" evidence="1">
    <location>
        <begin position="251"/>
        <end position="267"/>
    </location>
</feature>
<feature type="transmembrane region" description="Helical" evidence="1">
    <location>
        <begin position="319"/>
        <end position="340"/>
    </location>
</feature>
<reference evidence="3" key="1">
    <citation type="submission" date="2016-10" db="EMBL/GenBank/DDBJ databases">
        <authorList>
            <person name="Varghese N."/>
            <person name="Submissions S."/>
        </authorList>
    </citation>
    <scope>NUCLEOTIDE SEQUENCE [LARGE SCALE GENOMIC DNA]</scope>
    <source>
        <strain evidence="3">SP</strain>
    </source>
</reference>
<feature type="transmembrane region" description="Helical" evidence="1">
    <location>
        <begin position="16"/>
        <end position="39"/>
    </location>
</feature>
<evidence type="ECO:0000313" key="3">
    <source>
        <dbReference type="Proteomes" id="UP000198935"/>
    </source>
</evidence>
<feature type="transmembrane region" description="Helical" evidence="1">
    <location>
        <begin position="287"/>
        <end position="307"/>
    </location>
</feature>
<dbReference type="InterPro" id="IPR036927">
    <property type="entry name" value="Cyt_c_oxase-like_su1_sf"/>
</dbReference>
<sequence>MQGLQLSPSAKASEQFILPFSFIITSFFALVVFSVSIVVTPDAFQPNVIRLPAGLSLVHLFILGWATMLAMGAVYQLIAVVTQQPLYSTKLGYVHYALYTVGVFGLFLSLSGLQLFGMIIFGSLTVVGVLVFLANVLMTIYTSRQKNPVITATKSALFYLGLTVLTGIIMVLNFRFSFLGSFHSSILITHLWAGLIGWFLFLIIGYSFKMLPMFYLAHGHSETWAKSTLIFLHGTIAAGSITAIIGKATALLPVCLGLLSTALWLFIKHTQEIRKKRFKKNPGKGIIFFVLLVYMLAGTATVLFAASLVGPDLILSTPVLTAVLFFYLFGFVHLSIASYLSKIIPFLWWTFRYGNEVGKKETPSLATMIDEEVVWKKLVVQLLALILFIAGLFISLPAVNAVTASLFAFSLLYYLFTVGKVFTY</sequence>
<gene>
    <name evidence="2" type="ORF">SAMN05421736_10597</name>
</gene>
<dbReference type="EMBL" id="FNPI01000005">
    <property type="protein sequence ID" value="SDZ01783.1"/>
    <property type="molecule type" value="Genomic_DNA"/>
</dbReference>
<name>A0A1H3PLB2_9BACI</name>
<feature type="transmembrane region" description="Helical" evidence="1">
    <location>
        <begin position="59"/>
        <end position="81"/>
    </location>
</feature>
<evidence type="ECO:0000313" key="2">
    <source>
        <dbReference type="EMBL" id="SDZ01783.1"/>
    </source>
</evidence>
<keyword evidence="3" id="KW-1185">Reference proteome</keyword>
<evidence type="ECO:0008006" key="4">
    <source>
        <dbReference type="Google" id="ProtNLM"/>
    </source>
</evidence>
<proteinExistence type="predicted"/>
<accession>A0A1H3PLB2</accession>
<evidence type="ECO:0000256" key="1">
    <source>
        <dbReference type="SAM" id="Phobius"/>
    </source>
</evidence>
<keyword evidence="1" id="KW-0812">Transmembrane</keyword>
<dbReference type="AlphaFoldDB" id="A0A1H3PLB2"/>
<feature type="transmembrane region" description="Helical" evidence="1">
    <location>
        <begin position="116"/>
        <end position="137"/>
    </location>
</feature>
<dbReference type="Proteomes" id="UP000198935">
    <property type="component" value="Unassembled WGS sequence"/>
</dbReference>
<dbReference type="STRING" id="1503961.SAMN05421736_10597"/>